<dbReference type="Proteomes" id="UP000092460">
    <property type="component" value="Unassembled WGS sequence"/>
</dbReference>
<evidence type="ECO:0000313" key="1">
    <source>
        <dbReference type="EnsemblMetazoa" id="GPPI031528-PA"/>
    </source>
</evidence>
<dbReference type="VEuPathDB" id="VectorBase:GPPI031528"/>
<dbReference type="EnsemblMetazoa" id="GPPI031528-RA">
    <property type="protein sequence ID" value="GPPI031528-PA"/>
    <property type="gene ID" value="GPPI031528"/>
</dbReference>
<sequence>MVFLIGTLGNIEQCKNMPGRNDITFLVSPDCNNLQFLPMELSQIAKFYFSLSLPLSESQITNAHTEGQNYFNAVYEDEQENRVRIKSKSIR</sequence>
<dbReference type="AlphaFoldDB" id="A0A1B0BIT0"/>
<reference evidence="2" key="1">
    <citation type="submission" date="2015-01" db="EMBL/GenBank/DDBJ databases">
        <authorList>
            <person name="Aksoy S."/>
            <person name="Warren W."/>
            <person name="Wilson R.K."/>
        </authorList>
    </citation>
    <scope>NUCLEOTIDE SEQUENCE [LARGE SCALE GENOMIC DNA]</scope>
    <source>
        <strain evidence="2">IAEA</strain>
    </source>
</reference>
<accession>A0A1B0BIT0</accession>
<name>A0A1B0BIT0_9MUSC</name>
<evidence type="ECO:0000313" key="2">
    <source>
        <dbReference type="Proteomes" id="UP000092460"/>
    </source>
</evidence>
<proteinExistence type="predicted"/>
<organism evidence="1 2">
    <name type="scientific">Glossina palpalis gambiensis</name>
    <dbReference type="NCBI Taxonomy" id="67801"/>
    <lineage>
        <taxon>Eukaryota</taxon>
        <taxon>Metazoa</taxon>
        <taxon>Ecdysozoa</taxon>
        <taxon>Arthropoda</taxon>
        <taxon>Hexapoda</taxon>
        <taxon>Insecta</taxon>
        <taxon>Pterygota</taxon>
        <taxon>Neoptera</taxon>
        <taxon>Endopterygota</taxon>
        <taxon>Diptera</taxon>
        <taxon>Brachycera</taxon>
        <taxon>Muscomorpha</taxon>
        <taxon>Hippoboscoidea</taxon>
        <taxon>Glossinidae</taxon>
        <taxon>Glossina</taxon>
    </lineage>
</organism>
<keyword evidence="2" id="KW-1185">Reference proteome</keyword>
<protein>
    <submittedName>
        <fullName evidence="1">Uncharacterized protein</fullName>
    </submittedName>
</protein>
<dbReference type="EMBL" id="JXJN01015160">
    <property type="status" value="NOT_ANNOTATED_CDS"/>
    <property type="molecule type" value="Genomic_DNA"/>
</dbReference>
<reference evidence="1" key="2">
    <citation type="submission" date="2020-05" db="UniProtKB">
        <authorList>
            <consortium name="EnsemblMetazoa"/>
        </authorList>
    </citation>
    <scope>IDENTIFICATION</scope>
    <source>
        <strain evidence="1">IAEA</strain>
    </source>
</reference>